<sequence>MHLSRICIQNFRTFSDFEVKLGGNVVVVGENRIGKSNLLYALRLIFDATLPDSARQLRMADFWDGLGQPGTDTNIKISVEIKDFERDMDVLALLTAFRLSDDPSTVRLTYEFRPKAGLTGEPKADEDYEFACYGGENGNRTFGHNLRRRLPLDLLPALRDAESDLANWRRSPLRPLVEAAFAEIEKDDLDEIATAIEAATGKLAEFEEIDELESSISDFLSEMAGPKQNVNPKLGFVPADAVRLYRSIQLLIDDGKRGINDASLGSANLVFLTLKAIELKALIADNKRDHTFLAIEEPEAHLHPHLQRSVYRHFFETMFGDEGTQTELSVFLTTHSPHVASVAPLRSLLLLKSSKDDGTKGYSTAAIPFSDDEVADLARYLDVTRAELLFARGVVLVEGDAERFLVPAFAANLSISLDKLGISVCSVSGTNFAPYAKLLTGLKIPFAVITDWDPGDDDDADALGWNRTYNLVSIIEEVRTGKKPKALLSELEDIDDVNEFCKRCEAFGIFSNIDTLEVDLFSGDFIKPIIKTLREGNFGNKRTSWIDAWEKDAKSLDRDDYLALIDAIGKGRFAQRLVANLGALKPPRYIKAAIEYVVKNV</sequence>
<feature type="domain" description="OLD protein-like TOPRIM" evidence="2">
    <location>
        <begin position="389"/>
        <end position="453"/>
    </location>
</feature>
<dbReference type="Pfam" id="PF20469">
    <property type="entry name" value="OLD-like_TOPRIM"/>
    <property type="match status" value="1"/>
</dbReference>
<dbReference type="PANTHER" id="PTHR43581:SF4">
    <property type="entry name" value="ATP_GTP PHOSPHATASE"/>
    <property type="match status" value="1"/>
</dbReference>
<dbReference type="SUPFAM" id="SSF52540">
    <property type="entry name" value="P-loop containing nucleoside triphosphate hydrolases"/>
    <property type="match status" value="1"/>
</dbReference>
<evidence type="ECO:0008006" key="5">
    <source>
        <dbReference type="Google" id="ProtNLM"/>
    </source>
</evidence>
<evidence type="ECO:0000259" key="2">
    <source>
        <dbReference type="Pfam" id="PF20469"/>
    </source>
</evidence>
<evidence type="ECO:0000313" key="4">
    <source>
        <dbReference type="Proteomes" id="UP000063308"/>
    </source>
</evidence>
<dbReference type="InterPro" id="IPR034139">
    <property type="entry name" value="TOPRIM_OLD"/>
</dbReference>
<proteinExistence type="predicted"/>
<dbReference type="CDD" id="cd01026">
    <property type="entry name" value="TOPRIM_OLD"/>
    <property type="match status" value="1"/>
</dbReference>
<dbReference type="Pfam" id="PF13304">
    <property type="entry name" value="AAA_21"/>
    <property type="match status" value="1"/>
</dbReference>
<dbReference type="EMBL" id="AP014685">
    <property type="protein sequence ID" value="BAR57710.1"/>
    <property type="molecule type" value="Genomic_DNA"/>
</dbReference>
<dbReference type="PANTHER" id="PTHR43581">
    <property type="entry name" value="ATP/GTP PHOSPHATASE"/>
    <property type="match status" value="1"/>
</dbReference>
<feature type="domain" description="ATPase AAA-type core" evidence="1">
    <location>
        <begin position="26"/>
        <end position="339"/>
    </location>
</feature>
<reference evidence="3 4" key="1">
    <citation type="submission" date="2014-11" db="EMBL/GenBank/DDBJ databases">
        <title>Symbiosis island explosion on the genome of extra-slow-growing strains of soybean bradyrhizobia with massive insertion sequences.</title>
        <authorList>
            <person name="Iida T."/>
            <person name="Minamisawa K."/>
        </authorList>
    </citation>
    <scope>NUCLEOTIDE SEQUENCE [LARGE SCALE GENOMIC DNA]</scope>
    <source>
        <strain evidence="3 4">NK6</strain>
    </source>
</reference>
<evidence type="ECO:0000259" key="1">
    <source>
        <dbReference type="Pfam" id="PF13304"/>
    </source>
</evidence>
<organism evidence="3 4">
    <name type="scientific">Bradyrhizobium diazoefficiens</name>
    <dbReference type="NCBI Taxonomy" id="1355477"/>
    <lineage>
        <taxon>Bacteria</taxon>
        <taxon>Pseudomonadati</taxon>
        <taxon>Pseudomonadota</taxon>
        <taxon>Alphaproteobacteria</taxon>
        <taxon>Hyphomicrobiales</taxon>
        <taxon>Nitrobacteraceae</taxon>
        <taxon>Bradyrhizobium</taxon>
    </lineage>
</organism>
<gene>
    <name evidence="3" type="ORF">NK6_4543</name>
</gene>
<name>A0A0E3VUN3_9BRAD</name>
<dbReference type="Gene3D" id="3.40.50.300">
    <property type="entry name" value="P-loop containing nucleotide triphosphate hydrolases"/>
    <property type="match status" value="2"/>
</dbReference>
<evidence type="ECO:0000313" key="3">
    <source>
        <dbReference type="EMBL" id="BAR57710.1"/>
    </source>
</evidence>
<dbReference type="InterPro" id="IPR051396">
    <property type="entry name" value="Bact_Antivir_Def_Nuclease"/>
</dbReference>
<dbReference type="AlphaFoldDB" id="A0A0E3VUN3"/>
<dbReference type="Proteomes" id="UP000063308">
    <property type="component" value="Chromosome"/>
</dbReference>
<dbReference type="InterPro" id="IPR027417">
    <property type="entry name" value="P-loop_NTPase"/>
</dbReference>
<dbReference type="InterPro" id="IPR003959">
    <property type="entry name" value="ATPase_AAA_core"/>
</dbReference>
<protein>
    <recommendedName>
        <fullName evidence="5">ATP-dependent endonuclease</fullName>
    </recommendedName>
</protein>
<accession>A0A0E3VUN3</accession>